<dbReference type="OrthoDB" id="2414061at2759"/>
<reference evidence="1 2" key="1">
    <citation type="submission" date="2018-06" db="EMBL/GenBank/DDBJ databases">
        <title>Comparative genomics reveals the genomic features of Rhizophagus irregularis, R. cerebriforme, R. diaphanum and Gigaspora rosea, and their symbiotic lifestyle signature.</title>
        <authorList>
            <person name="Morin E."/>
            <person name="San Clemente H."/>
            <person name="Chen E.C.H."/>
            <person name="De La Providencia I."/>
            <person name="Hainaut M."/>
            <person name="Kuo A."/>
            <person name="Kohler A."/>
            <person name="Murat C."/>
            <person name="Tang N."/>
            <person name="Roy S."/>
            <person name="Loubradou J."/>
            <person name="Henrissat B."/>
            <person name="Grigoriev I.V."/>
            <person name="Corradi N."/>
            <person name="Roux C."/>
            <person name="Martin F.M."/>
        </authorList>
    </citation>
    <scope>NUCLEOTIDE SEQUENCE [LARGE SCALE GENOMIC DNA]</scope>
    <source>
        <strain evidence="1 2">DAOM 227022</strain>
    </source>
</reference>
<gene>
    <name evidence="1" type="ORF">C1645_837941</name>
</gene>
<protein>
    <submittedName>
        <fullName evidence="1">Uncharacterized protein</fullName>
    </submittedName>
</protein>
<sequence length="133" mass="15688">MLTTIKNCWLKANILPKDNENESKNEIDINDPNIQVYLIHIKKLEELIDVLDFENSFTANKYVQYNRDEITTEILSNEEILKAILPNNQEKEIKEPLDALPSIIHSEAIELYNKALRQCFIFTWQINIDSFYE</sequence>
<comment type="caution">
    <text evidence="1">The sequence shown here is derived from an EMBL/GenBank/DDBJ whole genome shotgun (WGS) entry which is preliminary data.</text>
</comment>
<dbReference type="AlphaFoldDB" id="A0A397S370"/>
<dbReference type="Proteomes" id="UP000265703">
    <property type="component" value="Unassembled WGS sequence"/>
</dbReference>
<dbReference type="EMBL" id="QKYT01000884">
    <property type="protein sequence ID" value="RIA80860.1"/>
    <property type="molecule type" value="Genomic_DNA"/>
</dbReference>
<proteinExistence type="predicted"/>
<keyword evidence="2" id="KW-1185">Reference proteome</keyword>
<organism evidence="1 2">
    <name type="scientific">Glomus cerebriforme</name>
    <dbReference type="NCBI Taxonomy" id="658196"/>
    <lineage>
        <taxon>Eukaryota</taxon>
        <taxon>Fungi</taxon>
        <taxon>Fungi incertae sedis</taxon>
        <taxon>Mucoromycota</taxon>
        <taxon>Glomeromycotina</taxon>
        <taxon>Glomeromycetes</taxon>
        <taxon>Glomerales</taxon>
        <taxon>Glomeraceae</taxon>
        <taxon>Glomus</taxon>
    </lineage>
</organism>
<accession>A0A397S370</accession>
<dbReference type="STRING" id="658196.A0A397S370"/>
<name>A0A397S370_9GLOM</name>
<evidence type="ECO:0000313" key="2">
    <source>
        <dbReference type="Proteomes" id="UP000265703"/>
    </source>
</evidence>
<evidence type="ECO:0000313" key="1">
    <source>
        <dbReference type="EMBL" id="RIA80860.1"/>
    </source>
</evidence>